<keyword evidence="8" id="KW-1185">Reference proteome</keyword>
<dbReference type="PROSITE" id="PS50893">
    <property type="entry name" value="ABC_TRANSPORTER_2"/>
    <property type="match status" value="1"/>
</dbReference>
<dbReference type="NCBIfam" id="TIGR01727">
    <property type="entry name" value="oligo_HPY"/>
    <property type="match status" value="1"/>
</dbReference>
<dbReference type="InterPro" id="IPR003439">
    <property type="entry name" value="ABC_transporter-like_ATP-bd"/>
</dbReference>
<dbReference type="PANTHER" id="PTHR43776:SF8">
    <property type="entry name" value="ABC TRANSPORTER, ATP-BINDING PROTEIN"/>
    <property type="match status" value="1"/>
</dbReference>
<keyword evidence="4 7" id="KW-0067">ATP-binding</keyword>
<name>A0A975G9V2_9THEO</name>
<sequence>MSFLEVKNLTKNYERKKGIFTSAKKKIHAVDDVSFSMEKGETLGLVGESGCGKSTLGRLIIRLEEPTYGKILFDGVEITGLKGRRLRNQRCHFQIIFQDSFSSLNPRRTVGKIIEEPLSNFGIEREKRRERVGELLMLVGLEAEHAFQYPHEFSGGQRQRINIARALALQPELIVCDEPVSSLDVSIRAQILNLFRDLKKQLGLSYFFISHDLAAVTYLSDRVAVMYLGKIVEILPTKDLESKAYHPYTIALLNAIMEPDPKQKTTQKQLLEGEPPDASKPPTGCRFHPRCSKAKEVCCRYEPTLKEVRKGHFVACHLS</sequence>
<dbReference type="AlphaFoldDB" id="A0A975G9V2"/>
<dbReference type="GO" id="GO:0016887">
    <property type="term" value="F:ATP hydrolysis activity"/>
    <property type="evidence" value="ECO:0007669"/>
    <property type="project" value="InterPro"/>
</dbReference>
<dbReference type="PANTHER" id="PTHR43776">
    <property type="entry name" value="TRANSPORT ATP-BINDING PROTEIN"/>
    <property type="match status" value="1"/>
</dbReference>
<accession>A0A975G9V2</accession>
<evidence type="ECO:0000256" key="3">
    <source>
        <dbReference type="ARBA" id="ARBA00022741"/>
    </source>
</evidence>
<dbReference type="InterPro" id="IPR050319">
    <property type="entry name" value="ABC_transp_ATP-bind"/>
</dbReference>
<dbReference type="CDD" id="cd03257">
    <property type="entry name" value="ABC_NikE_OppD_transporters"/>
    <property type="match status" value="1"/>
</dbReference>
<dbReference type="SMART" id="SM00382">
    <property type="entry name" value="AAA"/>
    <property type="match status" value="1"/>
</dbReference>
<dbReference type="Pfam" id="PF08352">
    <property type="entry name" value="oligo_HPY"/>
    <property type="match status" value="1"/>
</dbReference>
<proteinExistence type="inferred from homology"/>
<evidence type="ECO:0000256" key="2">
    <source>
        <dbReference type="ARBA" id="ARBA00022448"/>
    </source>
</evidence>
<evidence type="ECO:0000313" key="7">
    <source>
        <dbReference type="EMBL" id="QSZ26785.1"/>
    </source>
</evidence>
<dbReference type="GO" id="GO:0055085">
    <property type="term" value="P:transmembrane transport"/>
    <property type="evidence" value="ECO:0007669"/>
    <property type="project" value="UniProtKB-ARBA"/>
</dbReference>
<dbReference type="FunFam" id="3.40.50.300:FF:000016">
    <property type="entry name" value="Oligopeptide ABC transporter ATP-binding component"/>
    <property type="match status" value="1"/>
</dbReference>
<evidence type="ECO:0000256" key="4">
    <source>
        <dbReference type="ARBA" id="ARBA00022840"/>
    </source>
</evidence>
<keyword evidence="3" id="KW-0547">Nucleotide-binding</keyword>
<protein>
    <submittedName>
        <fullName evidence="7">ABC transporter ATP-binding protein</fullName>
    </submittedName>
</protein>
<dbReference type="InterPro" id="IPR027417">
    <property type="entry name" value="P-loop_NTPase"/>
</dbReference>
<dbReference type="GO" id="GO:0005524">
    <property type="term" value="F:ATP binding"/>
    <property type="evidence" value="ECO:0007669"/>
    <property type="project" value="UniProtKB-KW"/>
</dbReference>
<dbReference type="KEGG" id="aaut:ACETAC_07790"/>
<dbReference type="Pfam" id="PF00005">
    <property type="entry name" value="ABC_tran"/>
    <property type="match status" value="1"/>
</dbReference>
<feature type="region of interest" description="Disordered" evidence="5">
    <location>
        <begin position="263"/>
        <end position="285"/>
    </location>
</feature>
<gene>
    <name evidence="7" type="ORF">ACETAC_07790</name>
</gene>
<comment type="similarity">
    <text evidence="1">Belongs to the ABC transporter superfamily.</text>
</comment>
<dbReference type="InterPro" id="IPR013563">
    <property type="entry name" value="Oligopep_ABC_C"/>
</dbReference>
<dbReference type="InterPro" id="IPR003593">
    <property type="entry name" value="AAA+_ATPase"/>
</dbReference>
<evidence type="ECO:0000259" key="6">
    <source>
        <dbReference type="PROSITE" id="PS50893"/>
    </source>
</evidence>
<dbReference type="EMBL" id="CP060096">
    <property type="protein sequence ID" value="QSZ26785.1"/>
    <property type="molecule type" value="Genomic_DNA"/>
</dbReference>
<dbReference type="InterPro" id="IPR017871">
    <property type="entry name" value="ABC_transporter-like_CS"/>
</dbReference>
<feature type="domain" description="ABC transporter" evidence="6">
    <location>
        <begin position="4"/>
        <end position="253"/>
    </location>
</feature>
<dbReference type="RefSeq" id="WP_284679469.1">
    <property type="nucleotide sequence ID" value="NZ_CP060096.1"/>
</dbReference>
<organism evidence="7 8">
    <name type="scientific">Aceticella autotrophica</name>
    <dbReference type="NCBI Taxonomy" id="2755338"/>
    <lineage>
        <taxon>Bacteria</taxon>
        <taxon>Bacillati</taxon>
        <taxon>Bacillota</taxon>
        <taxon>Clostridia</taxon>
        <taxon>Thermoanaerobacterales</taxon>
        <taxon>Thermoanaerobacteraceae</taxon>
        <taxon>Aceticella</taxon>
    </lineage>
</organism>
<dbReference type="SUPFAM" id="SSF52540">
    <property type="entry name" value="P-loop containing nucleoside triphosphate hydrolases"/>
    <property type="match status" value="1"/>
</dbReference>
<dbReference type="GO" id="GO:0015833">
    <property type="term" value="P:peptide transport"/>
    <property type="evidence" value="ECO:0007669"/>
    <property type="project" value="InterPro"/>
</dbReference>
<dbReference type="PROSITE" id="PS00211">
    <property type="entry name" value="ABC_TRANSPORTER_1"/>
    <property type="match status" value="1"/>
</dbReference>
<dbReference type="Proteomes" id="UP000671913">
    <property type="component" value="Chromosome"/>
</dbReference>
<evidence type="ECO:0000256" key="1">
    <source>
        <dbReference type="ARBA" id="ARBA00005417"/>
    </source>
</evidence>
<evidence type="ECO:0000313" key="8">
    <source>
        <dbReference type="Proteomes" id="UP000671913"/>
    </source>
</evidence>
<dbReference type="Gene3D" id="3.40.50.300">
    <property type="entry name" value="P-loop containing nucleotide triphosphate hydrolases"/>
    <property type="match status" value="1"/>
</dbReference>
<keyword evidence="2" id="KW-0813">Transport</keyword>
<reference evidence="7" key="1">
    <citation type="submission" date="2020-08" db="EMBL/GenBank/DDBJ databases">
        <title>Genomic insights into the carbon and energy metabolism of the first obligate autotrophic acetogenic bacterium Aceticella autotrophica gen. nov., sp. nov.</title>
        <authorList>
            <person name="Toshchakov S.V."/>
            <person name="Elcheninov A.G."/>
            <person name="Kublanov I.V."/>
            <person name="Frolov E.N."/>
            <person name="Lebedinsky A.V."/>
        </authorList>
    </citation>
    <scope>NUCLEOTIDE SEQUENCE</scope>
    <source>
        <strain evidence="7">3443-3Ac</strain>
    </source>
</reference>
<evidence type="ECO:0000256" key="5">
    <source>
        <dbReference type="SAM" id="MobiDB-lite"/>
    </source>
</evidence>